<protein>
    <submittedName>
        <fullName evidence="6">MFS transporter</fullName>
    </submittedName>
</protein>
<feature type="transmembrane region" description="Helical" evidence="4">
    <location>
        <begin position="143"/>
        <end position="163"/>
    </location>
</feature>
<feature type="transmembrane region" description="Helical" evidence="4">
    <location>
        <begin position="346"/>
        <end position="371"/>
    </location>
</feature>
<evidence type="ECO:0000313" key="7">
    <source>
        <dbReference type="Proteomes" id="UP000599523"/>
    </source>
</evidence>
<dbReference type="Pfam" id="PF07690">
    <property type="entry name" value="MFS_1"/>
    <property type="match status" value="1"/>
</dbReference>
<feature type="domain" description="Major facilitator superfamily (MFS) profile" evidence="5">
    <location>
        <begin position="16"/>
        <end position="401"/>
    </location>
</feature>
<evidence type="ECO:0000313" key="6">
    <source>
        <dbReference type="EMBL" id="NMG04341.1"/>
    </source>
</evidence>
<dbReference type="PANTHER" id="PTHR11360:SF284">
    <property type="entry name" value="EG:103B4.3 PROTEIN-RELATED"/>
    <property type="match status" value="1"/>
</dbReference>
<dbReference type="InterPro" id="IPR050327">
    <property type="entry name" value="Proton-linked_MCT"/>
</dbReference>
<dbReference type="Proteomes" id="UP000599523">
    <property type="component" value="Unassembled WGS sequence"/>
</dbReference>
<feature type="transmembrane region" description="Helical" evidence="4">
    <location>
        <begin position="286"/>
        <end position="305"/>
    </location>
</feature>
<feature type="transmembrane region" description="Helical" evidence="4">
    <location>
        <begin position="377"/>
        <end position="396"/>
    </location>
</feature>
<feature type="transmembrane region" description="Helical" evidence="4">
    <location>
        <begin position="81"/>
        <end position="103"/>
    </location>
</feature>
<feature type="transmembrane region" description="Helical" evidence="4">
    <location>
        <begin position="175"/>
        <end position="195"/>
    </location>
</feature>
<feature type="transmembrane region" description="Helical" evidence="4">
    <location>
        <begin position="109"/>
        <end position="131"/>
    </location>
</feature>
<comment type="caution">
    <text evidence="6">The sequence shown here is derived from an EMBL/GenBank/DDBJ whole genome shotgun (WGS) entry which is preliminary data.</text>
</comment>
<dbReference type="AlphaFoldDB" id="A0A972J9C0"/>
<dbReference type="InterPro" id="IPR011701">
    <property type="entry name" value="MFS"/>
</dbReference>
<accession>A0A972J9C0</accession>
<feature type="transmembrane region" description="Helical" evidence="4">
    <location>
        <begin position="48"/>
        <end position="69"/>
    </location>
</feature>
<keyword evidence="7" id="KW-1185">Reference proteome</keyword>
<dbReference type="GO" id="GO:0022857">
    <property type="term" value="F:transmembrane transporter activity"/>
    <property type="evidence" value="ECO:0007669"/>
    <property type="project" value="InterPro"/>
</dbReference>
<sequence length="425" mass="43760">MEHPESMMNRNRHTPTLLVALAAAALMGVTMGSRSSFGLFVSPLNTTTGLGLVTISFAAALNHLLWGVAQPAAGLAAERFGVTRVIVVGCVSLAMVTALLPFARSATELVLVLSLLAVTGAAAGSNGILLSEVSRRVDAEHRGLAIGIVGAGGSVGQLVLGPITQGMISWAGWQAAMFALAVLALLAAPLAWAFRRGSAVVAMPSPSTTGMPVRDALASPTFWLIALGFGVCGFHVSFLISHMPGVIAACGLPPSVSGWWIAVVGLCNVVGSLAAGSMIRRGSMRTALIVLYALRAIGVGLFLALPKTEWVVLGFAGWMGLTYMATLPPTAGLVGKLFGLRHMATLLGVVMLVHQLGAFLGVWLGGVAVTVTGHYDWIWYADILLALVAVVLHLPIREAASPDDTTPKGATGAAPALASIRPVTA</sequence>
<feature type="transmembrane region" description="Helical" evidence="4">
    <location>
        <begin position="216"/>
        <end position="238"/>
    </location>
</feature>
<proteinExistence type="predicted"/>
<dbReference type="PANTHER" id="PTHR11360">
    <property type="entry name" value="MONOCARBOXYLATE TRANSPORTER"/>
    <property type="match status" value="1"/>
</dbReference>
<keyword evidence="3 4" id="KW-0472">Membrane</keyword>
<keyword evidence="1 4" id="KW-0812">Transmembrane</keyword>
<evidence type="ECO:0000256" key="3">
    <source>
        <dbReference type="ARBA" id="ARBA00023136"/>
    </source>
</evidence>
<dbReference type="EMBL" id="WTVM01000112">
    <property type="protein sequence ID" value="NMG04341.1"/>
    <property type="molecule type" value="Genomic_DNA"/>
</dbReference>
<evidence type="ECO:0000259" key="5">
    <source>
        <dbReference type="PROSITE" id="PS50850"/>
    </source>
</evidence>
<evidence type="ECO:0000256" key="2">
    <source>
        <dbReference type="ARBA" id="ARBA00022989"/>
    </source>
</evidence>
<dbReference type="SUPFAM" id="SSF103473">
    <property type="entry name" value="MFS general substrate transporter"/>
    <property type="match status" value="1"/>
</dbReference>
<dbReference type="PROSITE" id="PS50850">
    <property type="entry name" value="MFS"/>
    <property type="match status" value="1"/>
</dbReference>
<feature type="transmembrane region" description="Helical" evidence="4">
    <location>
        <begin position="258"/>
        <end position="279"/>
    </location>
</feature>
<dbReference type="Gene3D" id="1.20.1250.20">
    <property type="entry name" value="MFS general substrate transporter like domains"/>
    <property type="match status" value="2"/>
</dbReference>
<reference evidence="6" key="1">
    <citation type="submission" date="2019-12" db="EMBL/GenBank/DDBJ databases">
        <title>Comparative genomics gives insights into the taxonomy of the Azoarcus-Aromatoleum group and reveals separate origins of nif in the plant-associated Azoarcus and non-plant-associated Aromatoleum sub-groups.</title>
        <authorList>
            <person name="Lafos M."/>
            <person name="Maluk M."/>
            <person name="Batista M."/>
            <person name="Junghare M."/>
            <person name="Carmona M."/>
            <person name="Faoro H."/>
            <person name="Cruz L.M."/>
            <person name="Battistoni F."/>
            <person name="De Souza E."/>
            <person name="Pedrosa F."/>
            <person name="Chen W.-M."/>
            <person name="Poole P.S."/>
            <person name="Dixon R.A."/>
            <person name="James E.K."/>
        </authorList>
    </citation>
    <scope>NUCLEOTIDE SEQUENCE</scope>
    <source>
        <strain evidence="6">NSC3</strain>
    </source>
</reference>
<dbReference type="InterPro" id="IPR020846">
    <property type="entry name" value="MFS_dom"/>
</dbReference>
<gene>
    <name evidence="6" type="ORF">GPA21_15390</name>
</gene>
<feature type="transmembrane region" description="Helical" evidence="4">
    <location>
        <begin position="311"/>
        <end position="334"/>
    </location>
</feature>
<evidence type="ECO:0000256" key="4">
    <source>
        <dbReference type="SAM" id="Phobius"/>
    </source>
</evidence>
<keyword evidence="2 4" id="KW-1133">Transmembrane helix</keyword>
<dbReference type="InterPro" id="IPR036259">
    <property type="entry name" value="MFS_trans_sf"/>
</dbReference>
<organism evidence="6 7">
    <name type="scientific">Azoarcus taiwanensis</name>
    <dbReference type="NCBI Taxonomy" id="666964"/>
    <lineage>
        <taxon>Bacteria</taxon>
        <taxon>Pseudomonadati</taxon>
        <taxon>Pseudomonadota</taxon>
        <taxon>Betaproteobacteria</taxon>
        <taxon>Rhodocyclales</taxon>
        <taxon>Zoogloeaceae</taxon>
        <taxon>Azoarcus</taxon>
    </lineage>
</organism>
<name>A0A972J9C0_9RHOO</name>
<dbReference type="CDD" id="cd17355">
    <property type="entry name" value="MFS_YcxA_like"/>
    <property type="match status" value="1"/>
</dbReference>
<evidence type="ECO:0000256" key="1">
    <source>
        <dbReference type="ARBA" id="ARBA00022692"/>
    </source>
</evidence>